<dbReference type="InterPro" id="IPR006827">
    <property type="entry name" value="Lant_deHydtase_N"/>
</dbReference>
<dbReference type="OrthoDB" id="1273722at2"/>
<evidence type="ECO:0000313" key="4">
    <source>
        <dbReference type="Proteomes" id="UP000294850"/>
    </source>
</evidence>
<evidence type="ECO:0000259" key="1">
    <source>
        <dbReference type="Pfam" id="PF04738"/>
    </source>
</evidence>
<protein>
    <recommendedName>
        <fullName evidence="5">Lantibiotic dehydratase</fullName>
    </recommendedName>
</protein>
<feature type="domain" description="Thiopeptide-type bacteriocin biosynthesis" evidence="2">
    <location>
        <begin position="760"/>
        <end position="1022"/>
    </location>
</feature>
<organism evidence="3 4">
    <name type="scientific">Dyadobacter psychrotolerans</name>
    <dbReference type="NCBI Taxonomy" id="2541721"/>
    <lineage>
        <taxon>Bacteria</taxon>
        <taxon>Pseudomonadati</taxon>
        <taxon>Bacteroidota</taxon>
        <taxon>Cytophagia</taxon>
        <taxon>Cytophagales</taxon>
        <taxon>Spirosomataceae</taxon>
        <taxon>Dyadobacter</taxon>
    </lineage>
</organism>
<evidence type="ECO:0008006" key="5">
    <source>
        <dbReference type="Google" id="ProtNLM"/>
    </source>
</evidence>
<dbReference type="EMBL" id="SMFL01000019">
    <property type="protein sequence ID" value="TDE09556.1"/>
    <property type="molecule type" value="Genomic_DNA"/>
</dbReference>
<accession>A0A4R5D800</accession>
<dbReference type="Proteomes" id="UP000294850">
    <property type="component" value="Unassembled WGS sequence"/>
</dbReference>
<dbReference type="NCBIfam" id="TIGR03891">
    <property type="entry name" value="thiopep_ocin"/>
    <property type="match status" value="1"/>
</dbReference>
<dbReference type="Pfam" id="PF04738">
    <property type="entry name" value="Lant_dehydr_N"/>
    <property type="match status" value="1"/>
</dbReference>
<feature type="domain" description="Lantibiotic dehydratase N-terminal" evidence="1">
    <location>
        <begin position="45"/>
        <end position="692"/>
    </location>
</feature>
<evidence type="ECO:0000259" key="2">
    <source>
        <dbReference type="Pfam" id="PF14028"/>
    </source>
</evidence>
<proteinExistence type="predicted"/>
<evidence type="ECO:0000313" key="3">
    <source>
        <dbReference type="EMBL" id="TDE09556.1"/>
    </source>
</evidence>
<sequence>MQIKTHGFALIRRPILSLNKLYEFHQAIDNDPTSFERQLIQIYQQPPMLKALYLASKPAYAMTKRLLDGNLDSGKQKLLKTLYKYFVRMSSRCTPFGLFAGCFMVDLSENTNIEFDHSMPLIRDHRLDISLLDQMFHSLLKNDKVKKQLLFYTNNSLYRAGNKYRYIRRSAADNQVNFQLTEVLAQPILNDILTHAKSGKTLSQLADLVCEFDISTKQAKKYIEQLFHSQIIVSELEANITGDHYAVVLNSKIQQIGYEGKVAQLLEFATKILSDNFVSNKDLDYIKDQSAQIINQRPASPVLQTNIFFPTKTAQISKSLINTILSEFDKIQPLCNRRTNPDLEQFAKSFYSRYQQKSIPLLTALDSDFGIGYGNLHTTTQCNVPLLADIDLYGKKQNSQKFDQLSSLRLILYQRATEQNLTTVHLTGQDLQILKERAPVRTAEGFYIFGSVRSDSASEADSGNFQFEIKTASGPSCASLIGRFCRGVNDDLTQKLRAAIRLEENLSPDAIFAEICHMPEPGIANILFRPHLRKYEIPYLTTSILSEQHRLELDDILVSVPDGKTILLTSKQLKKQIIPRLSNAHNFSTALPVYKFLCDHALQDSTYFSWDWGDLSEEFFLPAVHFGHLVLSKAIWNLDDRVLRKLNEASGSLKERWALINSKLGIPRYVQIGSDDRLLLIDTTNEVSLSLLTDSLRKNGKVKMTEFLEKPGAGLLSDQDGHYSNEIIIPFLREGEPTVIGQIPNLIFQQQRQFYTGSEWLYIKIYTPNVMMDYLLTEIIKPISDQLLRKKIIEKWFFIRYYDPEPHIRIRFYNRIPDNFWKVVLEKLTQALLPLTKQETIFNIQIDSYVRELERYGMIEYDQLESIFCADSISVASALSNFKGLEHKQERWLLALLGADEILKSIGMNSEGKSRVIEGLHRQFQKEFSASDSLIEMDRQYRKHASDIKNYLAQGQQQQSPIRFFKKRSIAITRIISSCGQINQPQLESLAGDLVHLFLNRWFNCDQRSQEFVIYHYLKKYYCFLRKTTSEP</sequence>
<reference evidence="3 4" key="1">
    <citation type="submission" date="2019-03" db="EMBL/GenBank/DDBJ databases">
        <title>Dyadobacter AR-3-6 sp. nov., isolated from arctic soil.</title>
        <authorList>
            <person name="Chaudhary D.K."/>
        </authorList>
    </citation>
    <scope>NUCLEOTIDE SEQUENCE [LARGE SCALE GENOMIC DNA]</scope>
    <source>
        <strain evidence="3 4">AR-3-6</strain>
    </source>
</reference>
<dbReference type="Pfam" id="PF14028">
    <property type="entry name" value="Lant_dehydr_C"/>
    <property type="match status" value="1"/>
</dbReference>
<gene>
    <name evidence="3" type="ORF">E0F88_30170</name>
</gene>
<dbReference type="AlphaFoldDB" id="A0A4R5D800"/>
<comment type="caution">
    <text evidence="3">The sequence shown here is derived from an EMBL/GenBank/DDBJ whole genome shotgun (WGS) entry which is preliminary data.</text>
</comment>
<keyword evidence="4" id="KW-1185">Reference proteome</keyword>
<dbReference type="InterPro" id="IPR023809">
    <property type="entry name" value="Thiopep_bacteriocin_synth_dom"/>
</dbReference>
<dbReference type="RefSeq" id="WP_131962061.1">
    <property type="nucleotide sequence ID" value="NZ_SMFL01000019.1"/>
</dbReference>
<name>A0A4R5D800_9BACT</name>